<proteinExistence type="predicted"/>
<name>A0A967B7U7_9PROT</name>
<comment type="caution">
    <text evidence="1">The sequence shown here is derived from an EMBL/GenBank/DDBJ whole genome shotgun (WGS) entry which is preliminary data.</text>
</comment>
<dbReference type="EMBL" id="WOTH01000020">
    <property type="protein sequence ID" value="NHO54330.1"/>
    <property type="molecule type" value="Genomic_DNA"/>
</dbReference>
<accession>A0A967B7U7</accession>
<dbReference type="Pfam" id="PF04964">
    <property type="entry name" value="Flp_Fap"/>
    <property type="match status" value="1"/>
</dbReference>
<protein>
    <submittedName>
        <fullName evidence="1">Flp family type IVb pilin</fullName>
    </submittedName>
</protein>
<gene>
    <name evidence="1" type="ORF">GOB87_10230</name>
</gene>
<dbReference type="InterPro" id="IPR007047">
    <property type="entry name" value="Flp_Fap"/>
</dbReference>
<keyword evidence="2" id="KW-1185">Reference proteome</keyword>
<dbReference type="AlphaFoldDB" id="A0A967B7U7"/>
<evidence type="ECO:0000313" key="1">
    <source>
        <dbReference type="EMBL" id="NHO54330.1"/>
    </source>
</evidence>
<evidence type="ECO:0000313" key="2">
    <source>
        <dbReference type="Proteomes" id="UP000597459"/>
    </source>
</evidence>
<dbReference type="RefSeq" id="WP_166316221.1">
    <property type="nucleotide sequence ID" value="NZ_WOTH01000020.1"/>
</dbReference>
<dbReference type="Proteomes" id="UP000597459">
    <property type="component" value="Unassembled WGS sequence"/>
</dbReference>
<reference evidence="1" key="1">
    <citation type="submission" date="2019-11" db="EMBL/GenBank/DDBJ databases">
        <title>Description of new Acetobacter species.</title>
        <authorList>
            <person name="Cleenwerck I."/>
            <person name="Sombolestani A.S."/>
        </authorList>
    </citation>
    <scope>NUCLEOTIDE SEQUENCE</scope>
    <source>
        <strain evidence="1">LMG 1626</strain>
    </source>
</reference>
<organism evidence="1 2">
    <name type="scientific">Acetobacter estunensis</name>
    <dbReference type="NCBI Taxonomy" id="104097"/>
    <lineage>
        <taxon>Bacteria</taxon>
        <taxon>Pseudomonadati</taxon>
        <taxon>Pseudomonadota</taxon>
        <taxon>Alphaproteobacteria</taxon>
        <taxon>Acetobacterales</taxon>
        <taxon>Acetobacteraceae</taxon>
        <taxon>Acetobacter</taxon>
    </lineage>
</organism>
<sequence>MTNLLLIKAMNSRMATRMRELLVDRKGVTAIEYALLAGVLAVIVLAAAKGLGSSLKTVYGSISDTVGSAPGTT</sequence>